<proteinExistence type="predicted"/>
<evidence type="ECO:0008006" key="4">
    <source>
        <dbReference type="Google" id="ProtNLM"/>
    </source>
</evidence>
<dbReference type="AlphaFoldDB" id="A0A7R8ASS7"/>
<dbReference type="GeneID" id="64978102"/>
<protein>
    <recommendedName>
        <fullName evidence="4">Tubby C-terminal-like domain-containing protein</fullName>
    </recommendedName>
</protein>
<reference evidence="2" key="2">
    <citation type="submission" date="2021-02" db="EMBL/GenBank/DDBJ databases">
        <title>Aspergillus puulaauensis MK2 genome sequence.</title>
        <authorList>
            <person name="Futagami T."/>
            <person name="Mori K."/>
            <person name="Kadooka C."/>
            <person name="Tanaka T."/>
        </authorList>
    </citation>
    <scope>NUCLEOTIDE SEQUENCE</scope>
    <source>
        <strain evidence="2">MK2</strain>
    </source>
</reference>
<organism evidence="2 3">
    <name type="scientific">Aspergillus puulaauensis</name>
    <dbReference type="NCBI Taxonomy" id="1220207"/>
    <lineage>
        <taxon>Eukaryota</taxon>
        <taxon>Fungi</taxon>
        <taxon>Dikarya</taxon>
        <taxon>Ascomycota</taxon>
        <taxon>Pezizomycotina</taxon>
        <taxon>Eurotiomycetes</taxon>
        <taxon>Eurotiomycetidae</taxon>
        <taxon>Eurotiales</taxon>
        <taxon>Aspergillaceae</taxon>
        <taxon>Aspergillus</taxon>
    </lineage>
</organism>
<name>A0A7R8ASS7_9EURO</name>
<dbReference type="KEGG" id="apuu:APUU_61153A"/>
<dbReference type="EMBL" id="AP024448">
    <property type="protein sequence ID" value="BCS28105.1"/>
    <property type="molecule type" value="Genomic_DNA"/>
</dbReference>
<sequence>MSDILQTYNNLQPEKPGNQHGKPRVLEVKFTSWSKRHLRITEGSIEGPLVYAADLHKRKPNIVFQATGTSELPATVSFHTWSSAIDISIDGDTTTSRTTRVLKSDREFASRGLAGRTLTWKRKSYLSFSSDFECVDPAGKVLATFYSHKGISMTRTGRFQIVGPEVLQSKRATDEVIVSGIAHVYLEYIARSSAAGAGAAGGGAASGGGGGGGGC</sequence>
<evidence type="ECO:0000313" key="3">
    <source>
        <dbReference type="Proteomes" id="UP000654913"/>
    </source>
</evidence>
<accession>A0A7R8ASS7</accession>
<dbReference type="OrthoDB" id="4725912at2759"/>
<evidence type="ECO:0000256" key="1">
    <source>
        <dbReference type="SAM" id="MobiDB-lite"/>
    </source>
</evidence>
<gene>
    <name evidence="2" type="ORF">APUU_61153A</name>
</gene>
<evidence type="ECO:0000313" key="2">
    <source>
        <dbReference type="EMBL" id="BCS28105.1"/>
    </source>
</evidence>
<feature type="region of interest" description="Disordered" evidence="1">
    <location>
        <begin position="1"/>
        <end position="22"/>
    </location>
</feature>
<dbReference type="RefSeq" id="XP_041560291.1">
    <property type="nucleotide sequence ID" value="XM_041694463.1"/>
</dbReference>
<dbReference type="Proteomes" id="UP000654913">
    <property type="component" value="Chromosome 6"/>
</dbReference>
<reference evidence="2" key="1">
    <citation type="submission" date="2021-01" db="EMBL/GenBank/DDBJ databases">
        <authorList>
            <consortium name="Aspergillus puulaauensis MK2 genome sequencing consortium"/>
            <person name="Kazuki M."/>
            <person name="Futagami T."/>
        </authorList>
    </citation>
    <scope>NUCLEOTIDE SEQUENCE</scope>
    <source>
        <strain evidence="2">MK2</strain>
    </source>
</reference>
<keyword evidence="3" id="KW-1185">Reference proteome</keyword>
<feature type="compositionally biased region" description="Polar residues" evidence="1">
    <location>
        <begin position="1"/>
        <end position="12"/>
    </location>
</feature>